<dbReference type="SMR" id="A0A1S4D7Q5"/>
<dbReference type="InterPro" id="IPR012337">
    <property type="entry name" value="RNaseH-like_sf"/>
</dbReference>
<dbReference type="GO" id="GO:0003676">
    <property type="term" value="F:nucleic acid binding"/>
    <property type="evidence" value="ECO:0007669"/>
    <property type="project" value="InterPro"/>
</dbReference>
<dbReference type="Gene3D" id="3.30.420.10">
    <property type="entry name" value="Ribonuclease H-like superfamily/Ribonuclease H"/>
    <property type="match status" value="2"/>
</dbReference>
<dbReference type="OrthoDB" id="1303454at2759"/>
<dbReference type="GO" id="GO:0004523">
    <property type="term" value="F:RNA-DNA hybrid ribonuclease activity"/>
    <property type="evidence" value="ECO:0007669"/>
    <property type="project" value="InterPro"/>
</dbReference>
<dbReference type="InterPro" id="IPR036397">
    <property type="entry name" value="RNaseH_sf"/>
</dbReference>
<dbReference type="InterPro" id="IPR002156">
    <property type="entry name" value="RNaseH_domain"/>
</dbReference>
<gene>
    <name evidence="2" type="primary">LOC107826857</name>
</gene>
<accession>A0A1S4D7Q5</accession>
<dbReference type="AlphaFoldDB" id="A0A1S4D7Q5"/>
<dbReference type="PaxDb" id="4097-A0A1S4D7Q5"/>
<name>A0A1S4D7Q5_TOBAC</name>
<dbReference type="RefSeq" id="XP_016509373.1">
    <property type="nucleotide sequence ID" value="XM_016653887.1"/>
</dbReference>
<dbReference type="Pfam" id="PF13456">
    <property type="entry name" value="RVT_3"/>
    <property type="match status" value="1"/>
</dbReference>
<sequence>MGLNIEINLNAHELLVMGDSDLLIRQAQGDWETRDIKLIPYRQCVEDLSKRFNSIEFKYIPRFYNELADALATLASMLPYPGNTHIDPLEIQIRDQHGYYNTIEVEPDGEPWYRDIKQFLKTREYLEHANRNQNRTIRRLSNGFFLSVEILYKRTQDLNLLRCVDAKEAEMIMNDVHSGVCGPHINGYVLAKKCHQCQIHNDLIHSPPSELYPMSSPWPFVAWGMDVIGPIEPKGSNGHKFILFAIDYFTKWVEAITLKAVTKKSSDEGAVTPAEIEIPSLQIIVEAGIEDTEWVKSRLEQLSLIDEKHLAEEEANGKFAPNWQCPYLVKKVLSKGALHLADIEGKVTDISVNADAVKRYYV</sequence>
<feature type="domain" description="RNase H type-1" evidence="1">
    <location>
        <begin position="1"/>
        <end position="74"/>
    </location>
</feature>
<protein>
    <recommendedName>
        <fullName evidence="1">RNase H type-1 domain-containing protein</fullName>
    </recommendedName>
</protein>
<dbReference type="PANTHER" id="PTHR48475">
    <property type="entry name" value="RIBONUCLEASE H"/>
    <property type="match status" value="1"/>
</dbReference>
<evidence type="ECO:0000313" key="2">
    <source>
        <dbReference type="RefSeq" id="XP_016509373.1"/>
    </source>
</evidence>
<dbReference type="PANTHER" id="PTHR48475:SF1">
    <property type="entry name" value="RNASE H TYPE-1 DOMAIN-CONTAINING PROTEIN"/>
    <property type="match status" value="1"/>
</dbReference>
<reference evidence="2" key="1">
    <citation type="submission" date="2025-08" db="UniProtKB">
        <authorList>
            <consortium name="RefSeq"/>
        </authorList>
    </citation>
    <scope>IDENTIFICATION</scope>
</reference>
<dbReference type="KEGG" id="nta:107826857"/>
<organism evidence="2">
    <name type="scientific">Nicotiana tabacum</name>
    <name type="common">Common tobacco</name>
    <dbReference type="NCBI Taxonomy" id="4097"/>
    <lineage>
        <taxon>Eukaryota</taxon>
        <taxon>Viridiplantae</taxon>
        <taxon>Streptophyta</taxon>
        <taxon>Embryophyta</taxon>
        <taxon>Tracheophyta</taxon>
        <taxon>Spermatophyta</taxon>
        <taxon>Magnoliopsida</taxon>
        <taxon>eudicotyledons</taxon>
        <taxon>Gunneridae</taxon>
        <taxon>Pentapetalae</taxon>
        <taxon>asterids</taxon>
        <taxon>lamiids</taxon>
        <taxon>Solanales</taxon>
        <taxon>Solanaceae</taxon>
        <taxon>Nicotianoideae</taxon>
        <taxon>Nicotianeae</taxon>
        <taxon>Nicotiana</taxon>
    </lineage>
</organism>
<proteinExistence type="predicted"/>
<evidence type="ECO:0000259" key="1">
    <source>
        <dbReference type="Pfam" id="PF13456"/>
    </source>
</evidence>
<dbReference type="SUPFAM" id="SSF53098">
    <property type="entry name" value="Ribonuclease H-like"/>
    <property type="match status" value="2"/>
</dbReference>